<dbReference type="GO" id="GO:0008270">
    <property type="term" value="F:zinc ion binding"/>
    <property type="evidence" value="ECO:0007669"/>
    <property type="project" value="UniProtKB-KW"/>
</dbReference>
<evidence type="ECO:0000313" key="4">
    <source>
        <dbReference type="EMBL" id="CAL4781626.1"/>
    </source>
</evidence>
<dbReference type="PROSITE" id="PS50157">
    <property type="entry name" value="ZINC_FINGER_C2H2_2"/>
    <property type="match status" value="1"/>
</dbReference>
<dbReference type="EMBL" id="CAMXCT030001936">
    <property type="protein sequence ID" value="CAL4781626.1"/>
    <property type="molecule type" value="Genomic_DNA"/>
</dbReference>
<evidence type="ECO:0000313" key="3">
    <source>
        <dbReference type="EMBL" id="CAI3994314.1"/>
    </source>
</evidence>
<keyword evidence="1" id="KW-0863">Zinc-finger</keyword>
<dbReference type="SUPFAM" id="SSF57667">
    <property type="entry name" value="beta-beta-alpha zinc fingers"/>
    <property type="match status" value="1"/>
</dbReference>
<feature type="domain" description="C2H2-type" evidence="2">
    <location>
        <begin position="118"/>
        <end position="142"/>
    </location>
</feature>
<sequence>VQATPHPTADSQLEARPCDPQVNLDALLREEEEQRVLRLHQGLTELLQTKPYGADLLQIVRDRNWHRLVDLRLACEASQLCRGFAMNSPCRYCSKSFRQDQWHHRRKKPFDVRLRMTLHCAQCGAAYTRSNDLMLHLQTAHSVMWNKVFLPWPPDRGLFARALCPMWWCFSPGIAAGSHPSGTAETEKCEDNAGHCKALLTTWPVTTPSPVNFLATDDAQVPQRIWEEPAWFKRNVTCFWFCDCDVLDLFRVPNQGEPMSNDALSNLPCPSTVEPTTLLSMFRAED</sequence>
<evidence type="ECO:0000256" key="1">
    <source>
        <dbReference type="PROSITE-ProRule" id="PRU00042"/>
    </source>
</evidence>
<organism evidence="3">
    <name type="scientific">Cladocopium goreaui</name>
    <dbReference type="NCBI Taxonomy" id="2562237"/>
    <lineage>
        <taxon>Eukaryota</taxon>
        <taxon>Sar</taxon>
        <taxon>Alveolata</taxon>
        <taxon>Dinophyceae</taxon>
        <taxon>Suessiales</taxon>
        <taxon>Symbiodiniaceae</taxon>
        <taxon>Cladocopium</taxon>
    </lineage>
</organism>
<dbReference type="Proteomes" id="UP001152797">
    <property type="component" value="Unassembled WGS sequence"/>
</dbReference>
<keyword evidence="5" id="KW-1185">Reference proteome</keyword>
<dbReference type="EMBL" id="CAMXCT020001936">
    <property type="protein sequence ID" value="CAL1147689.1"/>
    <property type="molecule type" value="Genomic_DNA"/>
</dbReference>
<dbReference type="AlphaFoldDB" id="A0A9P1CMD3"/>
<dbReference type="InterPro" id="IPR036236">
    <property type="entry name" value="Znf_C2H2_sf"/>
</dbReference>
<evidence type="ECO:0000313" key="5">
    <source>
        <dbReference type="Proteomes" id="UP001152797"/>
    </source>
</evidence>
<reference evidence="4 5" key="2">
    <citation type="submission" date="2024-05" db="EMBL/GenBank/DDBJ databases">
        <authorList>
            <person name="Chen Y."/>
            <person name="Shah S."/>
            <person name="Dougan E. K."/>
            <person name="Thang M."/>
            <person name="Chan C."/>
        </authorList>
    </citation>
    <scope>NUCLEOTIDE SEQUENCE [LARGE SCALE GENOMIC DNA]</scope>
</reference>
<comment type="caution">
    <text evidence="3">The sequence shown here is derived from an EMBL/GenBank/DDBJ whole genome shotgun (WGS) entry which is preliminary data.</text>
</comment>
<gene>
    <name evidence="3" type="ORF">C1SCF055_LOCUS20966</name>
</gene>
<reference evidence="3" key="1">
    <citation type="submission" date="2022-10" db="EMBL/GenBank/DDBJ databases">
        <authorList>
            <person name="Chen Y."/>
            <person name="Dougan E. K."/>
            <person name="Chan C."/>
            <person name="Rhodes N."/>
            <person name="Thang M."/>
        </authorList>
    </citation>
    <scope>NUCLEOTIDE SEQUENCE</scope>
</reference>
<accession>A0A9P1CMD3</accession>
<proteinExistence type="predicted"/>
<dbReference type="OrthoDB" id="1095242at2759"/>
<dbReference type="InterPro" id="IPR013087">
    <property type="entry name" value="Znf_C2H2_type"/>
</dbReference>
<evidence type="ECO:0000259" key="2">
    <source>
        <dbReference type="PROSITE" id="PS50157"/>
    </source>
</evidence>
<keyword evidence="1" id="KW-0862">Zinc</keyword>
<keyword evidence="1" id="KW-0479">Metal-binding</keyword>
<protein>
    <recommendedName>
        <fullName evidence="2">C2H2-type domain-containing protein</fullName>
    </recommendedName>
</protein>
<dbReference type="EMBL" id="CAMXCT010001936">
    <property type="protein sequence ID" value="CAI3994314.1"/>
    <property type="molecule type" value="Genomic_DNA"/>
</dbReference>
<feature type="non-terminal residue" evidence="3">
    <location>
        <position position="1"/>
    </location>
</feature>
<name>A0A9P1CMD3_9DINO</name>
<dbReference type="PROSITE" id="PS00028">
    <property type="entry name" value="ZINC_FINGER_C2H2_1"/>
    <property type="match status" value="1"/>
</dbReference>